<evidence type="ECO:0000313" key="1">
    <source>
        <dbReference type="EMBL" id="OLQ02675.1"/>
    </source>
</evidence>
<comment type="caution">
    <text evidence="1">The sequence shown here is derived from an EMBL/GenBank/DDBJ whole genome shotgun (WGS) entry which is preliminary data.</text>
</comment>
<reference evidence="1 2" key="1">
    <citation type="submission" date="2016-02" db="EMBL/GenBank/DDBJ databases">
        <title>Genome analysis of coral dinoflagellate symbionts highlights evolutionary adaptations to a symbiotic lifestyle.</title>
        <authorList>
            <person name="Aranda M."/>
            <person name="Li Y."/>
            <person name="Liew Y.J."/>
            <person name="Baumgarten S."/>
            <person name="Simakov O."/>
            <person name="Wilson M."/>
            <person name="Piel J."/>
            <person name="Ashoor H."/>
            <person name="Bougouffa S."/>
            <person name="Bajic V.B."/>
            <person name="Ryu T."/>
            <person name="Ravasi T."/>
            <person name="Bayer T."/>
            <person name="Micklem G."/>
            <person name="Kim H."/>
            <person name="Bhak J."/>
            <person name="Lajeunesse T.C."/>
            <person name="Voolstra C.R."/>
        </authorList>
    </citation>
    <scope>NUCLEOTIDE SEQUENCE [LARGE SCALE GENOMIC DNA]</scope>
    <source>
        <strain evidence="1 2">CCMP2467</strain>
    </source>
</reference>
<dbReference type="Proteomes" id="UP000186817">
    <property type="component" value="Unassembled WGS sequence"/>
</dbReference>
<name>A0A1Q9E5H8_SYMMI</name>
<dbReference type="SUPFAM" id="SSF48452">
    <property type="entry name" value="TPR-like"/>
    <property type="match status" value="1"/>
</dbReference>
<evidence type="ECO:0000313" key="2">
    <source>
        <dbReference type="Proteomes" id="UP000186817"/>
    </source>
</evidence>
<sequence length="437" mass="48012">MVRPSGSSAFPECGVMPRLISHGILVLSLSHTSYSSPSLCWSRPDCVDRLESHPKDARAWGELGFYGGGVVGSRHFSPKDCELRALELDPSIAAFWYNLGVIGGGRTEGRWYSEKACFQRALGLDPKDANAWDELGAVGGGRVKGRDHSPRNCFERALLLDPHHAGAWYNLGLRGGGLVAGLGYSTPEQCYAKAGKGRDRKLEVDLASLPDSVKKEDFRNVAVELLVGNLNLDFREQMTELFRLCHPASAECLENGKAQSVYWHGELARKLSEAPSMVSAIVLQGVILELQKPQKGNTSFSSSLLRQAVCTAQVRWARSERRLATDKVPHAFDDPCDETTPTRLWSMEPAVEPGEGHRMGCALAAGSILAASVSLIFILRTRPKLESYQRLPQTDWEFLDTEGGARAGAVQEVLELQDHHLLTPLQRFQTCQCFPGL</sequence>
<proteinExistence type="predicted"/>
<dbReference type="Gene3D" id="1.25.40.10">
    <property type="entry name" value="Tetratricopeptide repeat domain"/>
    <property type="match status" value="1"/>
</dbReference>
<accession>A0A1Q9E5H8</accession>
<protein>
    <submittedName>
        <fullName evidence="1">General transcriptional corepressor CYC8</fullName>
    </submittedName>
</protein>
<dbReference type="InterPro" id="IPR011990">
    <property type="entry name" value="TPR-like_helical_dom_sf"/>
</dbReference>
<dbReference type="EMBL" id="LSRX01000258">
    <property type="protein sequence ID" value="OLQ02675.1"/>
    <property type="molecule type" value="Genomic_DNA"/>
</dbReference>
<gene>
    <name evidence="1" type="primary">CYC8</name>
    <name evidence="1" type="ORF">AK812_SmicGene14468</name>
</gene>
<keyword evidence="2" id="KW-1185">Reference proteome</keyword>
<dbReference type="OrthoDB" id="412255at2759"/>
<dbReference type="AlphaFoldDB" id="A0A1Q9E5H8"/>
<organism evidence="1 2">
    <name type="scientific">Symbiodinium microadriaticum</name>
    <name type="common">Dinoflagellate</name>
    <name type="synonym">Zooxanthella microadriatica</name>
    <dbReference type="NCBI Taxonomy" id="2951"/>
    <lineage>
        <taxon>Eukaryota</taxon>
        <taxon>Sar</taxon>
        <taxon>Alveolata</taxon>
        <taxon>Dinophyceae</taxon>
        <taxon>Suessiales</taxon>
        <taxon>Symbiodiniaceae</taxon>
        <taxon>Symbiodinium</taxon>
    </lineage>
</organism>